<dbReference type="Proteomes" id="UP000317638">
    <property type="component" value="Unassembled WGS sequence"/>
</dbReference>
<accession>A0A553K467</accession>
<dbReference type="RefSeq" id="WP_143936573.1">
    <property type="nucleotide sequence ID" value="NZ_VKKG01000001.1"/>
</dbReference>
<reference evidence="1 2" key="1">
    <citation type="submission" date="2019-07" db="EMBL/GenBank/DDBJ databases">
        <authorList>
            <person name="Zhou L.-Y."/>
        </authorList>
    </citation>
    <scope>NUCLEOTIDE SEQUENCE [LARGE SCALE GENOMIC DNA]</scope>
    <source>
        <strain evidence="1 2">YIM 101269</strain>
    </source>
</reference>
<comment type="caution">
    <text evidence="1">The sequence shown here is derived from an EMBL/GenBank/DDBJ whole genome shotgun (WGS) entry which is preliminary data.</text>
</comment>
<proteinExistence type="predicted"/>
<name>A0A553K467_9ACTN</name>
<evidence type="ECO:0000313" key="2">
    <source>
        <dbReference type="Proteomes" id="UP000317638"/>
    </source>
</evidence>
<protein>
    <submittedName>
        <fullName evidence="1">Uncharacterized protein</fullName>
    </submittedName>
</protein>
<dbReference type="EMBL" id="VKKG01000001">
    <property type="protein sequence ID" value="TRY19484.1"/>
    <property type="molecule type" value="Genomic_DNA"/>
</dbReference>
<dbReference type="OrthoDB" id="3790655at2"/>
<keyword evidence="2" id="KW-1185">Reference proteome</keyword>
<sequence>MKDPVFEVVIDDGVTPLKASGTIQLRGGSGDAGAGLVDLTTEAVVADLGISVDLARSGTRQTESEFLDGVTSRMARTSYLASITVVTDDGRTGTAECPAVEYTETIIIKPGSN</sequence>
<dbReference type="AlphaFoldDB" id="A0A553K467"/>
<organism evidence="1 2">
    <name type="scientific">Tessaracoccus rhinocerotis</name>
    <dbReference type="NCBI Taxonomy" id="1689449"/>
    <lineage>
        <taxon>Bacteria</taxon>
        <taxon>Bacillati</taxon>
        <taxon>Actinomycetota</taxon>
        <taxon>Actinomycetes</taxon>
        <taxon>Propionibacteriales</taxon>
        <taxon>Propionibacteriaceae</taxon>
        <taxon>Tessaracoccus</taxon>
    </lineage>
</organism>
<gene>
    <name evidence="1" type="ORF">FOJ82_00820</name>
</gene>
<evidence type="ECO:0000313" key="1">
    <source>
        <dbReference type="EMBL" id="TRY19484.1"/>
    </source>
</evidence>